<name>A0A6D2JMN3_9BRAS</name>
<accession>A0A6D2JMN3</accession>
<evidence type="ECO:0000313" key="3">
    <source>
        <dbReference type="Proteomes" id="UP000467841"/>
    </source>
</evidence>
<dbReference type="InterPro" id="IPR013187">
    <property type="entry name" value="F-box-assoc_dom_typ3"/>
</dbReference>
<dbReference type="EMBL" id="CACVBM020001267">
    <property type="protein sequence ID" value="CAA7042337.1"/>
    <property type="molecule type" value="Genomic_DNA"/>
</dbReference>
<proteinExistence type="predicted"/>
<dbReference type="Pfam" id="PF08268">
    <property type="entry name" value="FBA_3"/>
    <property type="match status" value="1"/>
</dbReference>
<dbReference type="Proteomes" id="UP000467841">
    <property type="component" value="Unassembled WGS sequence"/>
</dbReference>
<gene>
    <name evidence="2" type="ORF">MERR_LOCUS29572</name>
</gene>
<comment type="caution">
    <text evidence="2">The sequence shown here is derived from an EMBL/GenBank/DDBJ whole genome shotgun (WGS) entry which is preliminary data.</text>
</comment>
<protein>
    <recommendedName>
        <fullName evidence="1">F-box associated beta-propeller type 3 domain-containing protein</fullName>
    </recommendedName>
</protein>
<dbReference type="OrthoDB" id="687122at2759"/>
<evidence type="ECO:0000313" key="2">
    <source>
        <dbReference type="EMBL" id="CAA7042337.1"/>
    </source>
</evidence>
<feature type="domain" description="F-box associated beta-propeller type 3" evidence="1">
    <location>
        <begin position="5"/>
        <end position="106"/>
    </location>
</feature>
<evidence type="ECO:0000259" key="1">
    <source>
        <dbReference type="Pfam" id="PF08268"/>
    </source>
</evidence>
<reference evidence="2" key="1">
    <citation type="submission" date="2020-01" db="EMBL/GenBank/DDBJ databases">
        <authorList>
            <person name="Mishra B."/>
        </authorList>
    </citation>
    <scope>NUCLEOTIDE SEQUENCE [LARGE SCALE GENOMIC DNA]</scope>
</reference>
<dbReference type="AlphaFoldDB" id="A0A6D2JMN3"/>
<keyword evidence="3" id="KW-1185">Reference proteome</keyword>
<sequence length="112" mass="12917">MCCSDLNKNDVDMLVMENAEKQEWTKITFVAMLQDLPSRVDFAGVTHPGGEIVLVHKTYYSGLASVVYYYDPKRNSRRRAEIQTTTSLFTRNPSVYVRIRAVTDHVENIMRL</sequence>
<organism evidence="2 3">
    <name type="scientific">Microthlaspi erraticum</name>
    <dbReference type="NCBI Taxonomy" id="1685480"/>
    <lineage>
        <taxon>Eukaryota</taxon>
        <taxon>Viridiplantae</taxon>
        <taxon>Streptophyta</taxon>
        <taxon>Embryophyta</taxon>
        <taxon>Tracheophyta</taxon>
        <taxon>Spermatophyta</taxon>
        <taxon>Magnoliopsida</taxon>
        <taxon>eudicotyledons</taxon>
        <taxon>Gunneridae</taxon>
        <taxon>Pentapetalae</taxon>
        <taxon>rosids</taxon>
        <taxon>malvids</taxon>
        <taxon>Brassicales</taxon>
        <taxon>Brassicaceae</taxon>
        <taxon>Coluteocarpeae</taxon>
        <taxon>Microthlaspi</taxon>
    </lineage>
</organism>